<name>D2SNK5_HELVI</name>
<dbReference type="SUPFAM" id="SSF47565">
    <property type="entry name" value="Insect pheromone/odorant-binding proteins"/>
    <property type="match status" value="1"/>
</dbReference>
<dbReference type="InterPro" id="IPR036728">
    <property type="entry name" value="PBP_GOBP_sf"/>
</dbReference>
<feature type="chain" id="PRO_5003036951" evidence="1">
    <location>
        <begin position="22"/>
        <end position="148"/>
    </location>
</feature>
<evidence type="ECO:0000313" key="2">
    <source>
        <dbReference type="EMBL" id="ACX53696.1"/>
    </source>
</evidence>
<dbReference type="AlphaFoldDB" id="D2SNK5"/>
<dbReference type="InterPro" id="IPR006170">
    <property type="entry name" value="PBP/GOBP"/>
</dbReference>
<dbReference type="Gene3D" id="1.10.238.20">
    <property type="entry name" value="Pheromone/general odorant binding protein domain"/>
    <property type="match status" value="1"/>
</dbReference>
<dbReference type="SMART" id="SM00708">
    <property type="entry name" value="PhBP"/>
    <property type="match status" value="1"/>
</dbReference>
<protein>
    <submittedName>
        <fullName evidence="2">Odorant binding protein</fullName>
    </submittedName>
</protein>
<sequence>MCKLTCLLLATVAVIISNVNGDEAGRAAFRQAMGPLVMECSNEFGVTGEDMKNAQQNANPEALNPCFIGCVFKKFGIMTSSGTYDADASLAKIRAVVQNDELYAKLKDIGEKCNSVNDASVSDGDAGCERAALLAKCFMDNKSEISFN</sequence>
<accession>D2SNK5</accession>
<dbReference type="EMBL" id="EZ407133">
    <property type="protein sequence ID" value="ACX53696.1"/>
    <property type="molecule type" value="mRNA"/>
</dbReference>
<keyword evidence="1" id="KW-0732">Signal</keyword>
<evidence type="ECO:0000256" key="1">
    <source>
        <dbReference type="SAM" id="SignalP"/>
    </source>
</evidence>
<reference evidence="2" key="1">
    <citation type="journal article" date="2010" name="BMC Genomics">
        <title>Transcriptome analysis of the sex pheromone gland of the noctuid moth Heliothis virescens.</title>
        <authorList>
            <person name="Vogel H."/>
            <person name="Heidel A.J."/>
            <person name="Heckel D.G."/>
            <person name="Groot A.T."/>
        </authorList>
    </citation>
    <scope>NUCLEOTIDE SEQUENCE</scope>
</reference>
<organism evidence="2">
    <name type="scientific">Heliothis virescens</name>
    <name type="common">Tobacco budworm moth</name>
    <dbReference type="NCBI Taxonomy" id="7102"/>
    <lineage>
        <taxon>Eukaryota</taxon>
        <taxon>Metazoa</taxon>
        <taxon>Ecdysozoa</taxon>
        <taxon>Arthropoda</taxon>
        <taxon>Hexapoda</taxon>
        <taxon>Insecta</taxon>
        <taxon>Pterygota</taxon>
        <taxon>Neoptera</taxon>
        <taxon>Endopterygota</taxon>
        <taxon>Lepidoptera</taxon>
        <taxon>Glossata</taxon>
        <taxon>Ditrysia</taxon>
        <taxon>Noctuoidea</taxon>
        <taxon>Noctuidae</taxon>
        <taxon>Heliothinae</taxon>
        <taxon>Heliothis</taxon>
    </lineage>
</organism>
<proteinExistence type="evidence at transcript level"/>
<gene>
    <name evidence="2" type="ORF">hvpg0005</name>
</gene>
<dbReference type="GO" id="GO:0005549">
    <property type="term" value="F:odorant binding"/>
    <property type="evidence" value="ECO:0007669"/>
    <property type="project" value="InterPro"/>
</dbReference>
<dbReference type="Pfam" id="PF01395">
    <property type="entry name" value="PBP_GOBP"/>
    <property type="match status" value="1"/>
</dbReference>
<feature type="signal peptide" evidence="1">
    <location>
        <begin position="1"/>
        <end position="21"/>
    </location>
</feature>
<dbReference type="CDD" id="cd23992">
    <property type="entry name" value="PBP_GOBP"/>
    <property type="match status" value="1"/>
</dbReference>